<evidence type="ECO:0000256" key="1">
    <source>
        <dbReference type="SAM" id="Phobius"/>
    </source>
</evidence>
<feature type="transmembrane region" description="Helical" evidence="1">
    <location>
        <begin position="81"/>
        <end position="104"/>
    </location>
</feature>
<reference evidence="2" key="1">
    <citation type="submission" date="2017-07" db="EMBL/GenBank/DDBJ databases">
        <title>Taro Niue Genome Assembly and Annotation.</title>
        <authorList>
            <person name="Atibalentja N."/>
            <person name="Keating K."/>
            <person name="Fields C.J."/>
        </authorList>
    </citation>
    <scope>NUCLEOTIDE SEQUENCE</scope>
    <source>
        <strain evidence="2">Niue_2</strain>
        <tissue evidence="2">Leaf</tissue>
    </source>
</reference>
<feature type="transmembrane region" description="Helical" evidence="1">
    <location>
        <begin position="160"/>
        <end position="184"/>
    </location>
</feature>
<proteinExistence type="predicted"/>
<feature type="non-terminal residue" evidence="2">
    <location>
        <position position="1"/>
    </location>
</feature>
<keyword evidence="3" id="KW-1185">Reference proteome</keyword>
<dbReference type="Proteomes" id="UP000652761">
    <property type="component" value="Unassembled WGS sequence"/>
</dbReference>
<keyword evidence="1" id="KW-1133">Transmembrane helix</keyword>
<protein>
    <submittedName>
        <fullName evidence="2">Uncharacterized protein</fullName>
    </submittedName>
</protein>
<sequence>MSCVPCCIAGWALRHLPVVVVGLVLAGCELWLRTVSRSFLLLSCYLRVRGVLLVWLVLSGKFSQSGALVVLVEVLPGPACIAFVVLLAAVFSLMVCVLGSFGVVHSGEGSSQDRPLSLLVEVLPKSALCPFRATVVLPLWFEVCRLVGLRSGEVLPGWLLALLVEVLPKAALCLFWLSLLSLLVEMSLGLRVPVAWMVCFVYRALCALPDGGL</sequence>
<accession>A0A843U4Y3</accession>
<keyword evidence="1" id="KW-0472">Membrane</keyword>
<evidence type="ECO:0000313" key="3">
    <source>
        <dbReference type="Proteomes" id="UP000652761"/>
    </source>
</evidence>
<comment type="caution">
    <text evidence="2">The sequence shown here is derived from an EMBL/GenBank/DDBJ whole genome shotgun (WGS) entry which is preliminary data.</text>
</comment>
<dbReference type="AlphaFoldDB" id="A0A843U4Y3"/>
<dbReference type="EMBL" id="NMUH01000408">
    <property type="protein sequence ID" value="MQL78581.1"/>
    <property type="molecule type" value="Genomic_DNA"/>
</dbReference>
<evidence type="ECO:0000313" key="2">
    <source>
        <dbReference type="EMBL" id="MQL78581.1"/>
    </source>
</evidence>
<gene>
    <name evidence="2" type="ORF">Taro_011009</name>
</gene>
<keyword evidence="1" id="KW-0812">Transmembrane</keyword>
<organism evidence="2 3">
    <name type="scientific">Colocasia esculenta</name>
    <name type="common">Wild taro</name>
    <name type="synonym">Arum esculentum</name>
    <dbReference type="NCBI Taxonomy" id="4460"/>
    <lineage>
        <taxon>Eukaryota</taxon>
        <taxon>Viridiplantae</taxon>
        <taxon>Streptophyta</taxon>
        <taxon>Embryophyta</taxon>
        <taxon>Tracheophyta</taxon>
        <taxon>Spermatophyta</taxon>
        <taxon>Magnoliopsida</taxon>
        <taxon>Liliopsida</taxon>
        <taxon>Araceae</taxon>
        <taxon>Aroideae</taxon>
        <taxon>Colocasieae</taxon>
        <taxon>Colocasia</taxon>
    </lineage>
</organism>
<feature type="transmembrane region" description="Helical" evidence="1">
    <location>
        <begin position="12"/>
        <end position="32"/>
    </location>
</feature>
<name>A0A843U4Y3_COLES</name>